<evidence type="ECO:0000256" key="6">
    <source>
        <dbReference type="ARBA" id="ARBA00022669"/>
    </source>
</evidence>
<evidence type="ECO:0000256" key="1">
    <source>
        <dbReference type="ARBA" id="ARBA00000822"/>
    </source>
</evidence>
<dbReference type="SMART" id="SM00636">
    <property type="entry name" value="Glyco_18"/>
    <property type="match status" value="1"/>
</dbReference>
<keyword evidence="11 13" id="KW-0326">Glycosidase</keyword>
<keyword evidence="7 13" id="KW-0378">Hydrolase</keyword>
<sequence length="447" mass="49935">MDAPFKKILSFGGWAESTDAATFERYRDVSFDGVDIDWEYPGATDQGIPAGDRTDGLYYHRFLTVLRNLLPSSKSPSIALPGSFWYLKQFPVEDMAKVLDYFIFMTYDLHGQWNHGNKFASPSCETGNCLRSHVNRTETRNSLSMITKSGVPAGKVIVGIASYGRSFRMADKSCTGPHCLFTGSFSVSEAEPGRCTDTGSYISNAELDEIWDMAGEGVEELSAKRWHDTKTHSDIMTYGTKGNGMTDWVAYMSDKTKEERIAWVKTLNFGGTTDWAIDLAGYFEGPSKKDGTSNGGWSDFKADDLTCDSKNWPSTLEKLANNVDSINANCRSLALMNILIKDLIVAVEEVSKNFNDAFGWYADRVKDFIDDRIEEFLAPGRGKGLKYMDCEWKSRKGSDKGRCDETWPPVAPGPSPGPRVVWYTMRDEKGFYAALLTEAGIEKDWVE</sequence>
<evidence type="ECO:0000313" key="15">
    <source>
        <dbReference type="EMBL" id="CEG02657.1"/>
    </source>
</evidence>
<proteinExistence type="inferred from homology"/>
<evidence type="ECO:0000256" key="9">
    <source>
        <dbReference type="ARBA" id="ARBA00023026"/>
    </source>
</evidence>
<evidence type="ECO:0000256" key="8">
    <source>
        <dbReference type="ARBA" id="ARBA00023024"/>
    </source>
</evidence>
<evidence type="ECO:0000256" key="10">
    <source>
        <dbReference type="ARBA" id="ARBA00023277"/>
    </source>
</evidence>
<dbReference type="InterPro" id="IPR029070">
    <property type="entry name" value="Chitinase_insertion_sf"/>
</dbReference>
<comment type="subcellular location">
    <subcellularLocation>
        <location evidence="2">Secreted</location>
    </subcellularLocation>
</comment>
<dbReference type="SUPFAM" id="SSF54556">
    <property type="entry name" value="Chitinase insertion domain"/>
    <property type="match status" value="1"/>
</dbReference>
<dbReference type="SUPFAM" id="SSF51445">
    <property type="entry name" value="(Trans)glycosidases"/>
    <property type="match status" value="1"/>
</dbReference>
<dbReference type="Gene3D" id="3.20.20.80">
    <property type="entry name" value="Glycosidases"/>
    <property type="match status" value="1"/>
</dbReference>
<keyword evidence="5" id="KW-0964">Secreted</keyword>
<dbReference type="PROSITE" id="PS01095">
    <property type="entry name" value="GH18_1"/>
    <property type="match status" value="1"/>
</dbReference>
<evidence type="ECO:0000256" key="12">
    <source>
        <dbReference type="ARBA" id="ARBA00023326"/>
    </source>
</evidence>
<dbReference type="InterPro" id="IPR011583">
    <property type="entry name" value="Chitinase_II/V-like_cat"/>
</dbReference>
<protein>
    <recommendedName>
        <fullName evidence="4">chitinase</fullName>
        <ecNumber evidence="4">3.2.1.14</ecNumber>
    </recommendedName>
</protein>
<comment type="similarity">
    <text evidence="3">Belongs to the glycosyl hydrolase 18 family. Chitinase class V subfamily.</text>
</comment>
<accession>A0A096PC84</accession>
<evidence type="ECO:0000256" key="4">
    <source>
        <dbReference type="ARBA" id="ARBA00012729"/>
    </source>
</evidence>
<dbReference type="GO" id="GO:0000272">
    <property type="term" value="P:polysaccharide catabolic process"/>
    <property type="evidence" value="ECO:0007669"/>
    <property type="project" value="UniProtKB-KW"/>
</dbReference>
<evidence type="ECO:0000259" key="14">
    <source>
        <dbReference type="PROSITE" id="PS51910"/>
    </source>
</evidence>
<evidence type="ECO:0000256" key="2">
    <source>
        <dbReference type="ARBA" id="ARBA00004613"/>
    </source>
</evidence>
<evidence type="ECO:0000256" key="11">
    <source>
        <dbReference type="ARBA" id="ARBA00023295"/>
    </source>
</evidence>
<dbReference type="PANTHER" id="PTHR47700:SF2">
    <property type="entry name" value="CHITINASE"/>
    <property type="match status" value="1"/>
</dbReference>
<keyword evidence="12" id="KW-0624">Polysaccharide degradation</keyword>
<dbReference type="GO" id="GO:0005576">
    <property type="term" value="C:extracellular region"/>
    <property type="evidence" value="ECO:0007669"/>
    <property type="project" value="UniProtKB-SubCell"/>
</dbReference>
<keyword evidence="10" id="KW-0119">Carbohydrate metabolism</keyword>
<evidence type="ECO:0000256" key="7">
    <source>
        <dbReference type="ARBA" id="ARBA00022801"/>
    </source>
</evidence>
<dbReference type="AlphaFoldDB" id="A0A096PC84"/>
<comment type="catalytic activity">
    <reaction evidence="1">
        <text>Random endo-hydrolysis of N-acetyl-beta-D-glucosaminide (1-&gt;4)-beta-linkages in chitin and chitodextrins.</text>
        <dbReference type="EC" id="3.2.1.14"/>
    </reaction>
</comment>
<dbReference type="InterPro" id="IPR001223">
    <property type="entry name" value="Glyco_hydro18_cat"/>
</dbReference>
<dbReference type="Pfam" id="PF00704">
    <property type="entry name" value="Glyco_hydro_18"/>
    <property type="match status" value="1"/>
</dbReference>
<keyword evidence="8" id="KW-0146">Chitin degradation</keyword>
<organism evidence="15">
    <name type="scientific">Fusarium pseudograminearum CS3427</name>
    <dbReference type="NCBI Taxonomy" id="1318457"/>
    <lineage>
        <taxon>Eukaryota</taxon>
        <taxon>Fungi</taxon>
        <taxon>Dikarya</taxon>
        <taxon>Ascomycota</taxon>
        <taxon>Pezizomycotina</taxon>
        <taxon>Sordariomycetes</taxon>
        <taxon>Hypocreomycetidae</taxon>
        <taxon>Hypocreales</taxon>
        <taxon>Nectriaceae</taxon>
        <taxon>Fusarium</taxon>
    </lineage>
</organism>
<dbReference type="PROSITE" id="PS51910">
    <property type="entry name" value="GH18_2"/>
    <property type="match status" value="1"/>
</dbReference>
<name>A0A096PC84_FUSPS</name>
<evidence type="ECO:0000256" key="5">
    <source>
        <dbReference type="ARBA" id="ARBA00022525"/>
    </source>
</evidence>
<comment type="caution">
    <text evidence="15">The sequence shown here is derived from an EMBL/GenBank/DDBJ whole genome shotgun (WGS) entry which is preliminary data.</text>
</comment>
<dbReference type="EC" id="3.2.1.14" evidence="4"/>
<dbReference type="InterPro" id="IPR001579">
    <property type="entry name" value="Glyco_hydro_18_chit_AS"/>
</dbReference>
<gene>
    <name evidence="15" type="ORF">BN847_0124850</name>
</gene>
<feature type="domain" description="GH18" evidence="14">
    <location>
        <begin position="1"/>
        <end position="300"/>
    </location>
</feature>
<keyword evidence="9" id="KW-0843">Virulence</keyword>
<dbReference type="InterPro" id="IPR017853">
    <property type="entry name" value="GH"/>
</dbReference>
<dbReference type="Gene3D" id="3.10.50.10">
    <property type="match status" value="1"/>
</dbReference>
<evidence type="ECO:0000256" key="3">
    <source>
        <dbReference type="ARBA" id="ARBA00008682"/>
    </source>
</evidence>
<dbReference type="GO" id="GO:0008061">
    <property type="term" value="F:chitin binding"/>
    <property type="evidence" value="ECO:0007669"/>
    <property type="project" value="UniProtKB-KW"/>
</dbReference>
<dbReference type="GO" id="GO:0008843">
    <property type="term" value="F:endochitinase activity"/>
    <property type="evidence" value="ECO:0007669"/>
    <property type="project" value="UniProtKB-EC"/>
</dbReference>
<reference evidence="15" key="1">
    <citation type="submission" date="2013-05" db="EMBL/GenBank/DDBJ databases">
        <title>Draft genome sequences of six wheat associated Fusarium spp. isolates.</title>
        <authorList>
            <person name="Moolhuijzen P.M."/>
            <person name="Manners J.M."/>
            <person name="Wilcox S."/>
            <person name="Bellgard M.I."/>
            <person name="Gardiner D.M."/>
        </authorList>
    </citation>
    <scope>NUCLEOTIDE SEQUENCE</scope>
    <source>
        <strain evidence="15">CS3427</strain>
        <strain evidence="15">CS3427</strain>
    </source>
</reference>
<dbReference type="PANTHER" id="PTHR47700">
    <property type="entry name" value="V CHITINASE, PUTATIVE (AFU_ORTHOLOGUE AFUA_6G13720)-RELATED"/>
    <property type="match status" value="1"/>
</dbReference>
<dbReference type="EMBL" id="CBMD010001608">
    <property type="protein sequence ID" value="CEG02657.1"/>
    <property type="molecule type" value="Genomic_DNA"/>
</dbReference>
<dbReference type="InterPro" id="IPR053214">
    <property type="entry name" value="LysM12-like"/>
</dbReference>
<keyword evidence="6" id="KW-0147">Chitin-binding</keyword>
<dbReference type="GO" id="GO:0006032">
    <property type="term" value="P:chitin catabolic process"/>
    <property type="evidence" value="ECO:0007669"/>
    <property type="project" value="UniProtKB-KW"/>
</dbReference>
<evidence type="ECO:0000256" key="13">
    <source>
        <dbReference type="RuleBase" id="RU000489"/>
    </source>
</evidence>